<proteinExistence type="predicted"/>
<accession>A0A9P9DAD4</accession>
<gene>
    <name evidence="2" type="ORF">B0J11DRAFT_510927</name>
</gene>
<dbReference type="EMBL" id="JAGMWT010000016">
    <property type="protein sequence ID" value="KAH7115334.1"/>
    <property type="molecule type" value="Genomic_DNA"/>
</dbReference>
<dbReference type="OrthoDB" id="3552888at2759"/>
<reference evidence="2" key="1">
    <citation type="journal article" date="2021" name="Nat. Commun.">
        <title>Genetic determinants of endophytism in the Arabidopsis root mycobiome.</title>
        <authorList>
            <person name="Mesny F."/>
            <person name="Miyauchi S."/>
            <person name="Thiergart T."/>
            <person name="Pickel B."/>
            <person name="Atanasova L."/>
            <person name="Karlsson M."/>
            <person name="Huettel B."/>
            <person name="Barry K.W."/>
            <person name="Haridas S."/>
            <person name="Chen C."/>
            <person name="Bauer D."/>
            <person name="Andreopoulos W."/>
            <person name="Pangilinan J."/>
            <person name="LaButti K."/>
            <person name="Riley R."/>
            <person name="Lipzen A."/>
            <person name="Clum A."/>
            <person name="Drula E."/>
            <person name="Henrissat B."/>
            <person name="Kohler A."/>
            <person name="Grigoriev I.V."/>
            <person name="Martin F.M."/>
            <person name="Hacquard S."/>
        </authorList>
    </citation>
    <scope>NUCLEOTIDE SEQUENCE</scope>
    <source>
        <strain evidence="2">MPI-CAGE-CH-0243</strain>
    </source>
</reference>
<evidence type="ECO:0000313" key="2">
    <source>
        <dbReference type="EMBL" id="KAH7115334.1"/>
    </source>
</evidence>
<protein>
    <submittedName>
        <fullName evidence="2">Uncharacterized protein</fullName>
    </submittedName>
</protein>
<comment type="caution">
    <text evidence="2">The sequence shown here is derived from an EMBL/GenBank/DDBJ whole genome shotgun (WGS) entry which is preliminary data.</text>
</comment>
<name>A0A9P9DAD4_9PLEO</name>
<keyword evidence="3" id="KW-1185">Reference proteome</keyword>
<organism evidence="2 3">
    <name type="scientific">Dendryphion nanum</name>
    <dbReference type="NCBI Taxonomy" id="256645"/>
    <lineage>
        <taxon>Eukaryota</taxon>
        <taxon>Fungi</taxon>
        <taxon>Dikarya</taxon>
        <taxon>Ascomycota</taxon>
        <taxon>Pezizomycotina</taxon>
        <taxon>Dothideomycetes</taxon>
        <taxon>Pleosporomycetidae</taxon>
        <taxon>Pleosporales</taxon>
        <taxon>Torulaceae</taxon>
        <taxon>Dendryphion</taxon>
    </lineage>
</organism>
<feature type="signal peptide" evidence="1">
    <location>
        <begin position="1"/>
        <end position="19"/>
    </location>
</feature>
<feature type="chain" id="PRO_5040198967" evidence="1">
    <location>
        <begin position="20"/>
        <end position="229"/>
    </location>
</feature>
<keyword evidence="1" id="KW-0732">Signal</keyword>
<evidence type="ECO:0000313" key="3">
    <source>
        <dbReference type="Proteomes" id="UP000700596"/>
    </source>
</evidence>
<dbReference type="AlphaFoldDB" id="A0A9P9DAD4"/>
<sequence length="229" mass="23991">MLSTYSFAFTALLSVIAWGASVPSTNEVPAEIQARADQALAVGLIWTGAVTKGGPNITLTGDVQSIMRQILILNPNYAPEDSAKALGLITRSTALSEASLSKRQTTFSCHGLEAAVTSDVDAAINYLANLGGYCGAAAGTCARMTCSNDSGTFICSENGNGPSMTCYDAAVILYTIRSKCACSNNLVFGNAYLPGVSLWMGLARCWRGGDERPTDNPYGTQPNHGPKNC</sequence>
<dbReference type="Proteomes" id="UP000700596">
    <property type="component" value="Unassembled WGS sequence"/>
</dbReference>
<evidence type="ECO:0000256" key="1">
    <source>
        <dbReference type="SAM" id="SignalP"/>
    </source>
</evidence>